<dbReference type="AlphaFoldDB" id="A0A0A9ES16"/>
<dbReference type="EMBL" id="GBRH01199068">
    <property type="protein sequence ID" value="JAD98827.1"/>
    <property type="molecule type" value="Transcribed_RNA"/>
</dbReference>
<reference evidence="1" key="1">
    <citation type="submission" date="2014-09" db="EMBL/GenBank/DDBJ databases">
        <authorList>
            <person name="Magalhaes I.L.F."/>
            <person name="Oliveira U."/>
            <person name="Santos F.R."/>
            <person name="Vidigal T.H.D.A."/>
            <person name="Brescovit A.D."/>
            <person name="Santos A.J."/>
        </authorList>
    </citation>
    <scope>NUCLEOTIDE SEQUENCE</scope>
    <source>
        <tissue evidence="1">Shoot tissue taken approximately 20 cm above the soil surface</tissue>
    </source>
</reference>
<sequence length="179" mass="19556">MVGCSARGAAAFGAGGGPRRGKRRAAAEGCSASGTVNFRITLFQCSCVSFPGVASPLTVKWKKPFAAALWICYCTQCFISDGCTNFSWFESICCCTHCLDRMTTRDVGSNPFVAARNVLDRMTRRDLYRYCTAWDGMLIVNPSTAKTCFFLAQQLDKKKKLIQPFPGSSIIVCIIAKQS</sequence>
<accession>A0A0A9ES16</accession>
<reference evidence="1" key="2">
    <citation type="journal article" date="2015" name="Data Brief">
        <title>Shoot transcriptome of the giant reed, Arundo donax.</title>
        <authorList>
            <person name="Barrero R.A."/>
            <person name="Guerrero F.D."/>
            <person name="Moolhuijzen P."/>
            <person name="Goolsby J.A."/>
            <person name="Tidwell J."/>
            <person name="Bellgard S.E."/>
            <person name="Bellgard M.I."/>
        </authorList>
    </citation>
    <scope>NUCLEOTIDE SEQUENCE</scope>
    <source>
        <tissue evidence="1">Shoot tissue taken approximately 20 cm above the soil surface</tissue>
    </source>
</reference>
<protein>
    <submittedName>
        <fullName evidence="1">Uncharacterized protein</fullName>
    </submittedName>
</protein>
<name>A0A0A9ES16_ARUDO</name>
<evidence type="ECO:0000313" key="1">
    <source>
        <dbReference type="EMBL" id="JAD98827.1"/>
    </source>
</evidence>
<organism evidence="1">
    <name type="scientific">Arundo donax</name>
    <name type="common">Giant reed</name>
    <name type="synonym">Donax arundinaceus</name>
    <dbReference type="NCBI Taxonomy" id="35708"/>
    <lineage>
        <taxon>Eukaryota</taxon>
        <taxon>Viridiplantae</taxon>
        <taxon>Streptophyta</taxon>
        <taxon>Embryophyta</taxon>
        <taxon>Tracheophyta</taxon>
        <taxon>Spermatophyta</taxon>
        <taxon>Magnoliopsida</taxon>
        <taxon>Liliopsida</taxon>
        <taxon>Poales</taxon>
        <taxon>Poaceae</taxon>
        <taxon>PACMAD clade</taxon>
        <taxon>Arundinoideae</taxon>
        <taxon>Arundineae</taxon>
        <taxon>Arundo</taxon>
    </lineage>
</organism>
<proteinExistence type="predicted"/>